<feature type="domain" description="HTH tetR-type" evidence="3">
    <location>
        <begin position="1"/>
        <end position="61"/>
    </location>
</feature>
<dbReference type="InterPro" id="IPR001647">
    <property type="entry name" value="HTH_TetR"/>
</dbReference>
<dbReference type="PROSITE" id="PS50977">
    <property type="entry name" value="HTH_TETR_2"/>
    <property type="match status" value="1"/>
</dbReference>
<evidence type="ECO:0000313" key="5">
    <source>
        <dbReference type="Proteomes" id="UP000183947"/>
    </source>
</evidence>
<feature type="DNA-binding region" description="H-T-H motif" evidence="2">
    <location>
        <begin position="24"/>
        <end position="43"/>
    </location>
</feature>
<dbReference type="AlphaFoldDB" id="A0A1M6VK88"/>
<dbReference type="SUPFAM" id="SSF46689">
    <property type="entry name" value="Homeodomain-like"/>
    <property type="match status" value="1"/>
</dbReference>
<sequence>MKSFQRIEQTALQLFAERGYDHTSTALIAREAGVSEPLIFKYFQSKDKLFESIIKDGYKRIVEANRGMLTEPDASALVLKVIDLPYKLVREERAFWTLQDKAFDKEVVQKHFQKFMLPVYALLNKAFVDMGYSQPDLATYHLTLLVQALWRQLLHEEDDEMLNRLNAYLKRMYTNPALTELHQ</sequence>
<accession>A0A1M6VK88</accession>
<evidence type="ECO:0000256" key="2">
    <source>
        <dbReference type="PROSITE-ProRule" id="PRU00335"/>
    </source>
</evidence>
<dbReference type="GO" id="GO:0003677">
    <property type="term" value="F:DNA binding"/>
    <property type="evidence" value="ECO:0007669"/>
    <property type="project" value="UniProtKB-UniRule"/>
</dbReference>
<dbReference type="Proteomes" id="UP000183947">
    <property type="component" value="Unassembled WGS sequence"/>
</dbReference>
<dbReference type="STRING" id="1121959.SAMN02746009_01637"/>
<gene>
    <name evidence="4" type="ORF">SAMN02746009_01637</name>
</gene>
<keyword evidence="1 2" id="KW-0238">DNA-binding</keyword>
<name>A0A1M6VK88_9BACT</name>
<keyword evidence="5" id="KW-1185">Reference proteome</keyword>
<dbReference type="OrthoDB" id="9789566at2"/>
<evidence type="ECO:0000256" key="1">
    <source>
        <dbReference type="ARBA" id="ARBA00023125"/>
    </source>
</evidence>
<dbReference type="InterPro" id="IPR009057">
    <property type="entry name" value="Homeodomain-like_sf"/>
</dbReference>
<dbReference type="EMBL" id="FRAS01000006">
    <property type="protein sequence ID" value="SHK81922.1"/>
    <property type="molecule type" value="Genomic_DNA"/>
</dbReference>
<organism evidence="4 5">
    <name type="scientific">Hymenobacter psychrotolerans DSM 18569</name>
    <dbReference type="NCBI Taxonomy" id="1121959"/>
    <lineage>
        <taxon>Bacteria</taxon>
        <taxon>Pseudomonadati</taxon>
        <taxon>Bacteroidota</taxon>
        <taxon>Cytophagia</taxon>
        <taxon>Cytophagales</taxon>
        <taxon>Hymenobacteraceae</taxon>
        <taxon>Hymenobacter</taxon>
    </lineage>
</organism>
<dbReference type="InterPro" id="IPR023772">
    <property type="entry name" value="DNA-bd_HTH_TetR-type_CS"/>
</dbReference>
<evidence type="ECO:0000259" key="3">
    <source>
        <dbReference type="PROSITE" id="PS50977"/>
    </source>
</evidence>
<dbReference type="InterPro" id="IPR050109">
    <property type="entry name" value="HTH-type_TetR-like_transc_reg"/>
</dbReference>
<protein>
    <submittedName>
        <fullName evidence="4">Transcriptional regulator, TetR family</fullName>
    </submittedName>
</protein>
<dbReference type="Pfam" id="PF00440">
    <property type="entry name" value="TetR_N"/>
    <property type="match status" value="1"/>
</dbReference>
<dbReference type="RefSeq" id="WP_073282984.1">
    <property type="nucleotide sequence ID" value="NZ_FRAS01000006.1"/>
</dbReference>
<dbReference type="PANTHER" id="PTHR30055">
    <property type="entry name" value="HTH-TYPE TRANSCRIPTIONAL REGULATOR RUTR"/>
    <property type="match status" value="1"/>
</dbReference>
<proteinExistence type="predicted"/>
<evidence type="ECO:0000313" key="4">
    <source>
        <dbReference type="EMBL" id="SHK81922.1"/>
    </source>
</evidence>
<dbReference type="PROSITE" id="PS01081">
    <property type="entry name" value="HTH_TETR_1"/>
    <property type="match status" value="1"/>
</dbReference>
<dbReference type="Gene3D" id="1.10.357.10">
    <property type="entry name" value="Tetracycline Repressor, domain 2"/>
    <property type="match status" value="1"/>
</dbReference>
<reference evidence="5" key="1">
    <citation type="submission" date="2016-11" db="EMBL/GenBank/DDBJ databases">
        <authorList>
            <person name="Varghese N."/>
            <person name="Submissions S."/>
        </authorList>
    </citation>
    <scope>NUCLEOTIDE SEQUENCE [LARGE SCALE GENOMIC DNA]</scope>
    <source>
        <strain evidence="5">DSM 18569</strain>
    </source>
</reference>
<dbReference type="PRINTS" id="PR00455">
    <property type="entry name" value="HTHTETR"/>
</dbReference>